<feature type="transmembrane region" description="Helical" evidence="9">
    <location>
        <begin position="329"/>
        <end position="350"/>
    </location>
</feature>
<evidence type="ECO:0000259" key="10">
    <source>
        <dbReference type="PROSITE" id="PS50893"/>
    </source>
</evidence>
<dbReference type="GO" id="GO:0140359">
    <property type="term" value="F:ABC-type transporter activity"/>
    <property type="evidence" value="ECO:0007669"/>
    <property type="project" value="InterPro"/>
</dbReference>
<keyword evidence="8 9" id="KW-0472">Membrane</keyword>
<evidence type="ECO:0000256" key="1">
    <source>
        <dbReference type="ARBA" id="ARBA00004651"/>
    </source>
</evidence>
<dbReference type="InterPro" id="IPR003593">
    <property type="entry name" value="AAA+_ATPase"/>
</dbReference>
<keyword evidence="6 12" id="KW-0067">ATP-binding</keyword>
<dbReference type="InterPro" id="IPR027417">
    <property type="entry name" value="P-loop_NTPase"/>
</dbReference>
<feature type="domain" description="ABC transporter" evidence="10">
    <location>
        <begin position="417"/>
        <end position="649"/>
    </location>
</feature>
<dbReference type="InterPro" id="IPR036640">
    <property type="entry name" value="ABC1_TM_sf"/>
</dbReference>
<feature type="transmembrane region" description="Helical" evidence="9">
    <location>
        <begin position="143"/>
        <end position="161"/>
    </location>
</feature>
<dbReference type="InterPro" id="IPR039421">
    <property type="entry name" value="Type_1_exporter"/>
</dbReference>
<feature type="transmembrane region" description="Helical" evidence="9">
    <location>
        <begin position="32"/>
        <end position="51"/>
    </location>
</feature>
<organism evidence="12 13">
    <name type="scientific">Parachlamydia acanthamoebae</name>
    <dbReference type="NCBI Taxonomy" id="83552"/>
    <lineage>
        <taxon>Bacteria</taxon>
        <taxon>Pseudomonadati</taxon>
        <taxon>Chlamydiota</taxon>
        <taxon>Chlamydiia</taxon>
        <taxon>Parachlamydiales</taxon>
        <taxon>Parachlamydiaceae</taxon>
        <taxon>Parachlamydia</taxon>
    </lineage>
</organism>
<evidence type="ECO:0000256" key="5">
    <source>
        <dbReference type="ARBA" id="ARBA00022741"/>
    </source>
</evidence>
<dbReference type="EMBL" id="JSAM01000050">
    <property type="protein sequence ID" value="KIA77998.1"/>
    <property type="molecule type" value="Genomic_DNA"/>
</dbReference>
<dbReference type="GO" id="GO:0016887">
    <property type="term" value="F:ATP hydrolysis activity"/>
    <property type="evidence" value="ECO:0007669"/>
    <property type="project" value="InterPro"/>
</dbReference>
<keyword evidence="7 9" id="KW-1133">Transmembrane helix</keyword>
<comment type="caution">
    <text evidence="12">The sequence shown here is derived from an EMBL/GenBank/DDBJ whole genome shotgun (WGS) entry which is preliminary data.</text>
</comment>
<dbReference type="Gene3D" id="3.40.50.300">
    <property type="entry name" value="P-loop containing nucleotide triphosphate hydrolases"/>
    <property type="match status" value="1"/>
</dbReference>
<dbReference type="InterPro" id="IPR011527">
    <property type="entry name" value="ABC1_TM_dom"/>
</dbReference>
<dbReference type="EC" id="3.6.3.-" evidence="12"/>
<evidence type="ECO:0000256" key="3">
    <source>
        <dbReference type="ARBA" id="ARBA00022475"/>
    </source>
</evidence>
<dbReference type="FunFam" id="3.40.50.300:FF:000221">
    <property type="entry name" value="Multidrug ABC transporter ATP-binding protein"/>
    <property type="match status" value="1"/>
</dbReference>
<dbReference type="CDD" id="cd18552">
    <property type="entry name" value="ABC_6TM_MsbA_like"/>
    <property type="match status" value="1"/>
</dbReference>
<evidence type="ECO:0000256" key="7">
    <source>
        <dbReference type="ARBA" id="ARBA00022989"/>
    </source>
</evidence>
<evidence type="ECO:0000256" key="2">
    <source>
        <dbReference type="ARBA" id="ARBA00022448"/>
    </source>
</evidence>
<dbReference type="Gene3D" id="1.20.1560.10">
    <property type="entry name" value="ABC transporter type 1, transmembrane domain"/>
    <property type="match status" value="1"/>
</dbReference>
<dbReference type="PROSITE" id="PS50893">
    <property type="entry name" value="ABC_TRANSPORTER_2"/>
    <property type="match status" value="1"/>
</dbReference>
<evidence type="ECO:0000256" key="6">
    <source>
        <dbReference type="ARBA" id="ARBA00022840"/>
    </source>
</evidence>
<dbReference type="SUPFAM" id="SSF52540">
    <property type="entry name" value="P-loop containing nucleoside triphosphate hydrolases"/>
    <property type="match status" value="1"/>
</dbReference>
<evidence type="ECO:0000259" key="11">
    <source>
        <dbReference type="PROSITE" id="PS50929"/>
    </source>
</evidence>
<dbReference type="InterPro" id="IPR003439">
    <property type="entry name" value="ABC_transporter-like_ATP-bd"/>
</dbReference>
<comment type="subcellular location">
    <subcellularLocation>
        <location evidence="1">Cell membrane</location>
        <topology evidence="1">Multi-pass membrane protein</topology>
    </subcellularLocation>
</comment>
<keyword evidence="5" id="KW-0547">Nucleotide-binding</keyword>
<protein>
    <submittedName>
        <fullName evidence="12">Lipid A export ATP-binding/permease protein MsbA</fullName>
        <ecNumber evidence="12">3.6.3.-</ecNumber>
    </submittedName>
</protein>
<reference evidence="12 13" key="1">
    <citation type="journal article" date="2014" name="Mol. Biol. Evol.">
        <title>Massive expansion of Ubiquitination-related gene families within the Chlamydiae.</title>
        <authorList>
            <person name="Domman D."/>
            <person name="Collingro A."/>
            <person name="Lagkouvardos I."/>
            <person name="Gehre L."/>
            <person name="Weinmaier T."/>
            <person name="Rattei T."/>
            <person name="Subtil A."/>
            <person name="Horn M."/>
        </authorList>
    </citation>
    <scope>NUCLEOTIDE SEQUENCE [LARGE SCALE GENOMIC DNA]</scope>
    <source>
        <strain evidence="12 13">OEW1</strain>
    </source>
</reference>
<proteinExistence type="predicted"/>
<evidence type="ECO:0000313" key="12">
    <source>
        <dbReference type="EMBL" id="KIA77998.1"/>
    </source>
</evidence>
<feature type="transmembrane region" description="Helical" evidence="9">
    <location>
        <begin position="219"/>
        <end position="240"/>
    </location>
</feature>
<dbReference type="Pfam" id="PF00664">
    <property type="entry name" value="ABC_membrane"/>
    <property type="match status" value="1"/>
</dbReference>
<evidence type="ECO:0000256" key="9">
    <source>
        <dbReference type="SAM" id="Phobius"/>
    </source>
</evidence>
<dbReference type="PROSITE" id="PS00211">
    <property type="entry name" value="ABC_TRANSPORTER_1"/>
    <property type="match status" value="1"/>
</dbReference>
<feature type="transmembrane region" description="Helical" evidence="9">
    <location>
        <begin position="246"/>
        <end position="262"/>
    </location>
</feature>
<dbReference type="PANTHER" id="PTHR24221">
    <property type="entry name" value="ATP-BINDING CASSETTE SUB-FAMILY B"/>
    <property type="match status" value="1"/>
</dbReference>
<dbReference type="InterPro" id="IPR017871">
    <property type="entry name" value="ABC_transporter-like_CS"/>
</dbReference>
<evidence type="ECO:0000256" key="8">
    <source>
        <dbReference type="ARBA" id="ARBA00023136"/>
    </source>
</evidence>
<gene>
    <name evidence="12" type="primary">msbA</name>
    <name evidence="12" type="ORF">DB43_FF00170</name>
</gene>
<dbReference type="PATRIC" id="fig|83552.4.peg.822"/>
<name>A0A0C1ED19_9BACT</name>
<dbReference type="GO" id="GO:0005524">
    <property type="term" value="F:ATP binding"/>
    <property type="evidence" value="ECO:0007669"/>
    <property type="project" value="UniProtKB-KW"/>
</dbReference>
<keyword evidence="3" id="KW-1003">Cell membrane</keyword>
<dbReference type="AlphaFoldDB" id="A0A0C1ED19"/>
<evidence type="ECO:0000256" key="4">
    <source>
        <dbReference type="ARBA" id="ARBA00022692"/>
    </source>
</evidence>
<dbReference type="SUPFAM" id="SSF90123">
    <property type="entry name" value="ABC transporter transmembrane region"/>
    <property type="match status" value="1"/>
</dbReference>
<dbReference type="SMART" id="SM00382">
    <property type="entry name" value="AAA"/>
    <property type="match status" value="1"/>
</dbReference>
<keyword evidence="2" id="KW-0813">Transport</keyword>
<sequence>MRCLVSNFLAQNKAFISMRYLFKAALTNRKHLFLIIFTMVSMCLVTIASQLEMFALGVITKGPAGIEFFELFAPVQNGHLSVNDEVSFEQVRDRWHELSPSDEGVTRQVAEDFIQQHKKKDLISSVLGRLNQIFPISKNLTNLAYFLVVVALFKASTLFAYRFSTRILAIRVSRDLRQQYFEHIQSLPMSFYQQYNSGSLSSRVVGDAAQIAEALNACLVNYVHTPFTIVTSLFLCFYASWKLSLIVFLGLPLVVIPIGYIAKQVKRISKQIQQNQERFASVLIDFLAGVQTVKMFAMENFSLSKYRDLNDRMATLEQRSAKYDLSSRPVMHTIAMFFLAITLLYGLYFLKMSVSEIIVYCGLLYLFYEPIKKFAEENSHIQRGLAAAERMLEVMNIKPHIEDQEHSKDFSEFKDKIEFDNVSFRYGESWILKDLSFTIRKGEFVAIVGPTGAGKSTIVQLLPRLYDPQKGEIRIDGQPLNAYTQRSLREMIAFVPQRSFLFLDTISSNIAFGRGFSTDQIEEAAKKAHAHDFICQLPEGYKTELCEAGKNLSGGQQQRLAIARALVKSAPILVMDEATSSLDMMSEFHIKQAIHRLRGQMTQIIIAHRLSTIEDADRIIYLEKGQKIAEGTKEELLQSCEGFRVLWQMMHRQSTAQASNPLEVQP</sequence>
<dbReference type="GO" id="GO:0005886">
    <property type="term" value="C:plasma membrane"/>
    <property type="evidence" value="ECO:0007669"/>
    <property type="project" value="UniProtKB-SubCell"/>
</dbReference>
<dbReference type="GO" id="GO:0034040">
    <property type="term" value="F:ATPase-coupled lipid transmembrane transporter activity"/>
    <property type="evidence" value="ECO:0007669"/>
    <property type="project" value="TreeGrafter"/>
</dbReference>
<dbReference type="Pfam" id="PF00005">
    <property type="entry name" value="ABC_tran"/>
    <property type="match status" value="1"/>
</dbReference>
<dbReference type="Proteomes" id="UP000031307">
    <property type="component" value="Unassembled WGS sequence"/>
</dbReference>
<accession>A0A0C1ED19</accession>
<dbReference type="PANTHER" id="PTHR24221:SF654">
    <property type="entry name" value="ATP-BINDING CASSETTE SUB-FAMILY B MEMBER 6"/>
    <property type="match status" value="1"/>
</dbReference>
<keyword evidence="4 9" id="KW-0812">Transmembrane</keyword>
<feature type="domain" description="ABC transmembrane type-1" evidence="11">
    <location>
        <begin position="120"/>
        <end position="383"/>
    </location>
</feature>
<dbReference type="PROSITE" id="PS50929">
    <property type="entry name" value="ABC_TM1F"/>
    <property type="match status" value="1"/>
</dbReference>
<evidence type="ECO:0000313" key="13">
    <source>
        <dbReference type="Proteomes" id="UP000031307"/>
    </source>
</evidence>
<keyword evidence="12" id="KW-0378">Hydrolase</keyword>